<evidence type="ECO:0000313" key="3">
    <source>
        <dbReference type="Proteomes" id="UP000603545"/>
    </source>
</evidence>
<reference evidence="2 3" key="1">
    <citation type="submission" date="2020-08" db="EMBL/GenBank/DDBJ databases">
        <title>Bridging the membrane lipid divide: bacteria of the FCB group superphylum have the potential to synthesize archaeal ether lipids.</title>
        <authorList>
            <person name="Villanueva L."/>
            <person name="Von Meijenfeldt F.A.B."/>
            <person name="Westbye A.B."/>
            <person name="Yadav S."/>
            <person name="Hopmans E.C."/>
            <person name="Dutilh B.E."/>
            <person name="Sinninghe Damste J.S."/>
        </authorList>
    </citation>
    <scope>NUCLEOTIDE SEQUENCE [LARGE SCALE GENOMIC DNA]</scope>
    <source>
        <strain evidence="2">NIOZ-UU82</strain>
    </source>
</reference>
<sequence>MLNKSDNISIIDEGLTVDGTVSVKGKLIIKGAVKGTLVGETVIIAEGGVVCADTKVASITMGGKFEGDLNASKELIILSTGSCDGRVVCKSLVVEAGGILNAEVNCISKQEPIK</sequence>
<comment type="caution">
    <text evidence="2">The sequence shown here is derived from an EMBL/GenBank/DDBJ whole genome shotgun (WGS) entry which is preliminary data.</text>
</comment>
<protein>
    <submittedName>
        <fullName evidence="2">Polymer-forming cytoskeletal protein</fullName>
    </submittedName>
</protein>
<dbReference type="AlphaFoldDB" id="A0A8J6N681"/>
<comment type="similarity">
    <text evidence="1">Belongs to the bactofilin family.</text>
</comment>
<proteinExistence type="inferred from homology"/>
<dbReference type="InterPro" id="IPR007607">
    <property type="entry name" value="BacA/B"/>
</dbReference>
<name>A0A8J6N681_9BACT</name>
<organism evidence="2 3">
    <name type="scientific">Candidatus Desulfaltia bathyphila</name>
    <dbReference type="NCBI Taxonomy" id="2841697"/>
    <lineage>
        <taxon>Bacteria</taxon>
        <taxon>Pseudomonadati</taxon>
        <taxon>Thermodesulfobacteriota</taxon>
        <taxon>Desulfobacteria</taxon>
        <taxon>Desulfobacterales</taxon>
        <taxon>Desulfobacterales incertae sedis</taxon>
        <taxon>Candidatus Desulfaltia</taxon>
    </lineage>
</organism>
<dbReference type="EMBL" id="JACNLL010000042">
    <property type="protein sequence ID" value="MBC8199252.1"/>
    <property type="molecule type" value="Genomic_DNA"/>
</dbReference>
<accession>A0A8J6N681</accession>
<evidence type="ECO:0000313" key="2">
    <source>
        <dbReference type="EMBL" id="MBC8199252.1"/>
    </source>
</evidence>
<evidence type="ECO:0000256" key="1">
    <source>
        <dbReference type="ARBA" id="ARBA00044755"/>
    </source>
</evidence>
<dbReference type="PANTHER" id="PTHR35024">
    <property type="entry name" value="HYPOTHETICAL CYTOSOLIC PROTEIN"/>
    <property type="match status" value="1"/>
</dbReference>
<dbReference type="PANTHER" id="PTHR35024:SF4">
    <property type="entry name" value="POLYMER-FORMING CYTOSKELETAL PROTEIN"/>
    <property type="match status" value="1"/>
</dbReference>
<dbReference type="Pfam" id="PF04519">
    <property type="entry name" value="Bactofilin"/>
    <property type="match status" value="1"/>
</dbReference>
<dbReference type="Proteomes" id="UP000603545">
    <property type="component" value="Unassembled WGS sequence"/>
</dbReference>
<gene>
    <name evidence="2" type="ORF">H8E80_04295</name>
</gene>